<dbReference type="GO" id="GO:0005634">
    <property type="term" value="C:nucleus"/>
    <property type="evidence" value="ECO:0007669"/>
    <property type="project" value="UniProtKB-SubCell"/>
</dbReference>
<dbReference type="InterPro" id="IPR044837">
    <property type="entry name" value="REM16-like"/>
</dbReference>
<keyword evidence="2" id="KW-0805">Transcription regulation</keyword>
<dbReference type="PANTHER" id="PTHR31391:SF101">
    <property type="entry name" value="B3 DOMAIN-CONTAINING PROTEIN OS01G0234100"/>
    <property type="match status" value="1"/>
</dbReference>
<organism evidence="9 10">
    <name type="scientific">Papaver nudicaule</name>
    <name type="common">Iceland poppy</name>
    <dbReference type="NCBI Taxonomy" id="74823"/>
    <lineage>
        <taxon>Eukaryota</taxon>
        <taxon>Viridiplantae</taxon>
        <taxon>Streptophyta</taxon>
        <taxon>Embryophyta</taxon>
        <taxon>Tracheophyta</taxon>
        <taxon>Spermatophyta</taxon>
        <taxon>Magnoliopsida</taxon>
        <taxon>Ranunculales</taxon>
        <taxon>Papaveraceae</taxon>
        <taxon>Papaveroideae</taxon>
        <taxon>Papaver</taxon>
    </lineage>
</organism>
<dbReference type="SUPFAM" id="SSF101936">
    <property type="entry name" value="DNA-binding pseudobarrel domain"/>
    <property type="match status" value="1"/>
</dbReference>
<keyword evidence="5" id="KW-0539">Nucleus</keyword>
<dbReference type="CDD" id="cd10017">
    <property type="entry name" value="B3_DNA"/>
    <property type="match status" value="1"/>
</dbReference>
<evidence type="ECO:0000256" key="2">
    <source>
        <dbReference type="ARBA" id="ARBA00023015"/>
    </source>
</evidence>
<evidence type="ECO:0000256" key="5">
    <source>
        <dbReference type="ARBA" id="ARBA00023242"/>
    </source>
</evidence>
<keyword evidence="3" id="KW-0238">DNA-binding</keyword>
<protein>
    <recommendedName>
        <fullName evidence="8">TF-B3 domain-containing protein</fullName>
    </recommendedName>
</protein>
<sequence>MTEVEKPKSLAEVRAEEIQSSLDPKFPSLVKLMLRSNVIQGFWLGLPSQFCSWLPENDTEVTLVGEDGEEYAANYLPRKFGLSGGWRAFAVAHKLVEGDALVFQLVKASKFKVYIVRTHSLPNVGVTLLKSGFPAGGSDQEGNSYEMKTTKRPTPKHVKSHPSDPLLGEDQDASLPIAGPKNTTATENPTQKRVKFHPSVLHHGGDQTPPLSSSEQPESHSSEEVIDRQVSEGKKLSDSNVEIQDVAEFESFTITVNGLIIDPEISENYRSKYYELCRSQKTYLHKHLMKGVNSKLVAGIICETVDIADAIRASELCTPKDDFKAWKKSLIGFKHLGMNVEVLLSRIDILLKLAMEAEDSFDYSETMIRRNRVKKEIAVLDMKILELRNEALRLEREVKSLQANAEKHEAFYSVVKSPW</sequence>
<dbReference type="InterPro" id="IPR003340">
    <property type="entry name" value="B3_DNA-bd"/>
</dbReference>
<keyword evidence="10" id="KW-1185">Reference proteome</keyword>
<evidence type="ECO:0000256" key="6">
    <source>
        <dbReference type="SAM" id="Coils"/>
    </source>
</evidence>
<feature type="compositionally biased region" description="Basic residues" evidence="7">
    <location>
        <begin position="150"/>
        <end position="160"/>
    </location>
</feature>
<feature type="domain" description="TF-B3" evidence="8">
    <location>
        <begin position="29"/>
        <end position="119"/>
    </location>
</feature>
<dbReference type="Gene3D" id="2.40.330.10">
    <property type="entry name" value="DNA-binding pseudobarrel domain"/>
    <property type="match status" value="1"/>
</dbReference>
<dbReference type="Proteomes" id="UP001177140">
    <property type="component" value="Unassembled WGS sequence"/>
</dbReference>
<comment type="caution">
    <text evidence="9">The sequence shown here is derived from an EMBL/GenBank/DDBJ whole genome shotgun (WGS) entry which is preliminary data.</text>
</comment>
<feature type="compositionally biased region" description="Polar residues" evidence="7">
    <location>
        <begin position="181"/>
        <end position="191"/>
    </location>
</feature>
<keyword evidence="6" id="KW-0175">Coiled coil</keyword>
<evidence type="ECO:0000259" key="8">
    <source>
        <dbReference type="PROSITE" id="PS50863"/>
    </source>
</evidence>
<evidence type="ECO:0000256" key="4">
    <source>
        <dbReference type="ARBA" id="ARBA00023163"/>
    </source>
</evidence>
<feature type="region of interest" description="Disordered" evidence="7">
    <location>
        <begin position="133"/>
        <end position="237"/>
    </location>
</feature>
<dbReference type="SMART" id="SM01019">
    <property type="entry name" value="B3"/>
    <property type="match status" value="1"/>
</dbReference>
<feature type="coiled-coil region" evidence="6">
    <location>
        <begin position="370"/>
        <end position="411"/>
    </location>
</feature>
<name>A0AA41SHS2_PAPNU</name>
<gene>
    <name evidence="9" type="ORF">MKW94_020486</name>
</gene>
<dbReference type="EMBL" id="JAJJMA010164487">
    <property type="protein sequence ID" value="MCL7036119.1"/>
    <property type="molecule type" value="Genomic_DNA"/>
</dbReference>
<proteinExistence type="predicted"/>
<evidence type="ECO:0000256" key="3">
    <source>
        <dbReference type="ARBA" id="ARBA00023125"/>
    </source>
</evidence>
<dbReference type="PROSITE" id="PS50863">
    <property type="entry name" value="B3"/>
    <property type="match status" value="1"/>
</dbReference>
<dbReference type="AlphaFoldDB" id="A0AA41SHS2"/>
<dbReference type="PANTHER" id="PTHR31391">
    <property type="entry name" value="B3 DOMAIN-CONTAINING PROTEIN OS11G0197600-RELATED"/>
    <property type="match status" value="1"/>
</dbReference>
<dbReference type="Pfam" id="PF02362">
    <property type="entry name" value="B3"/>
    <property type="match status" value="1"/>
</dbReference>
<feature type="compositionally biased region" description="Basic and acidic residues" evidence="7">
    <location>
        <begin position="217"/>
        <end position="237"/>
    </location>
</feature>
<accession>A0AA41SHS2</accession>
<reference evidence="9" key="1">
    <citation type="submission" date="2022-03" db="EMBL/GenBank/DDBJ databases">
        <title>A functionally conserved STORR gene fusion in Papaver species that diverged 16.8 million years ago.</title>
        <authorList>
            <person name="Catania T."/>
        </authorList>
    </citation>
    <scope>NUCLEOTIDE SEQUENCE</scope>
    <source>
        <strain evidence="9">S-191538</strain>
    </source>
</reference>
<comment type="subcellular location">
    <subcellularLocation>
        <location evidence="1">Nucleus</location>
    </subcellularLocation>
</comment>
<keyword evidence="4" id="KW-0804">Transcription</keyword>
<evidence type="ECO:0000313" key="10">
    <source>
        <dbReference type="Proteomes" id="UP001177140"/>
    </source>
</evidence>
<evidence type="ECO:0000256" key="1">
    <source>
        <dbReference type="ARBA" id="ARBA00004123"/>
    </source>
</evidence>
<dbReference type="InterPro" id="IPR015300">
    <property type="entry name" value="DNA-bd_pseudobarrel_sf"/>
</dbReference>
<evidence type="ECO:0000313" key="9">
    <source>
        <dbReference type="EMBL" id="MCL7036119.1"/>
    </source>
</evidence>
<evidence type="ECO:0000256" key="7">
    <source>
        <dbReference type="SAM" id="MobiDB-lite"/>
    </source>
</evidence>
<dbReference type="GO" id="GO:0003677">
    <property type="term" value="F:DNA binding"/>
    <property type="evidence" value="ECO:0007669"/>
    <property type="project" value="UniProtKB-KW"/>
</dbReference>